<proteinExistence type="predicted"/>
<feature type="non-terminal residue" evidence="1">
    <location>
        <position position="1"/>
    </location>
</feature>
<comment type="caution">
    <text evidence="1">The sequence shown here is derived from an EMBL/GenBank/DDBJ whole genome shotgun (WGS) entry which is preliminary data.</text>
</comment>
<dbReference type="Proteomes" id="UP000685013">
    <property type="component" value="Chromosome 5"/>
</dbReference>
<sequence length="97" mass="11368">MEQIQRMKPPVLSLLHHMLIHTATYTPQLQPGHWTLPFSNAINLDPSNSTANVAIHVSRCHRRSSVVMPTKQPPLFSILFFQGNQQWRQHHQHHHHY</sequence>
<keyword evidence="2" id="KW-1185">Reference proteome</keyword>
<protein>
    <submittedName>
        <fullName evidence="1">Uncharacterized protein</fullName>
    </submittedName>
</protein>
<evidence type="ECO:0000313" key="1">
    <source>
        <dbReference type="EMBL" id="KAG6598756.1"/>
    </source>
</evidence>
<gene>
    <name evidence="1" type="ORF">SDJN03_08534</name>
</gene>
<evidence type="ECO:0000313" key="2">
    <source>
        <dbReference type="Proteomes" id="UP000685013"/>
    </source>
</evidence>
<reference evidence="1 2" key="1">
    <citation type="journal article" date="2021" name="Hortic Res">
        <title>The domestication of Cucurbita argyrosperma as revealed by the genome of its wild relative.</title>
        <authorList>
            <person name="Barrera-Redondo J."/>
            <person name="Sanchez-de la Vega G."/>
            <person name="Aguirre-Liguori J.A."/>
            <person name="Castellanos-Morales G."/>
            <person name="Gutierrez-Guerrero Y.T."/>
            <person name="Aguirre-Dugua X."/>
            <person name="Aguirre-Planter E."/>
            <person name="Tenaillon M.I."/>
            <person name="Lira-Saade R."/>
            <person name="Eguiarte L.E."/>
        </authorList>
    </citation>
    <scope>NUCLEOTIDE SEQUENCE [LARGE SCALE GENOMIC DNA]</scope>
    <source>
        <strain evidence="1">JBR-2021</strain>
    </source>
</reference>
<dbReference type="AlphaFoldDB" id="A0AAV6NJT4"/>
<name>A0AAV6NJT4_9ROSI</name>
<organism evidence="1 2">
    <name type="scientific">Cucurbita argyrosperma subsp. sororia</name>
    <dbReference type="NCBI Taxonomy" id="37648"/>
    <lineage>
        <taxon>Eukaryota</taxon>
        <taxon>Viridiplantae</taxon>
        <taxon>Streptophyta</taxon>
        <taxon>Embryophyta</taxon>
        <taxon>Tracheophyta</taxon>
        <taxon>Spermatophyta</taxon>
        <taxon>Magnoliopsida</taxon>
        <taxon>eudicotyledons</taxon>
        <taxon>Gunneridae</taxon>
        <taxon>Pentapetalae</taxon>
        <taxon>rosids</taxon>
        <taxon>fabids</taxon>
        <taxon>Cucurbitales</taxon>
        <taxon>Cucurbitaceae</taxon>
        <taxon>Cucurbiteae</taxon>
        <taxon>Cucurbita</taxon>
    </lineage>
</organism>
<dbReference type="EMBL" id="JAGKQH010000005">
    <property type="protein sequence ID" value="KAG6598756.1"/>
    <property type="molecule type" value="Genomic_DNA"/>
</dbReference>
<accession>A0AAV6NJT4</accession>